<dbReference type="EMBL" id="CDMY01000698">
    <property type="protein sequence ID" value="CEM30565.1"/>
    <property type="molecule type" value="Genomic_DNA"/>
</dbReference>
<dbReference type="AlphaFoldDB" id="A0A0G4GKL8"/>
<gene>
    <name evidence="2" type="ORF">Vbra_18140</name>
</gene>
<evidence type="ECO:0000313" key="3">
    <source>
        <dbReference type="Proteomes" id="UP000041254"/>
    </source>
</evidence>
<sequence length="202" mass="22146">MGALSFPEPQPRVAILEQKIFKIRHPPGCKAPFLFQFDVEDDQVDGGGLLQALHNEYQIDGRVPRPILEVVKSEGHTEYDYDVQITNAPHRSTSSESLRSFLSFSESEGQPPGPPAGSVGQGGPAELQTTMTCKGLIVVFYAFLSAFDKTFAEHSNSLTKPHGETMIFYSKTAAVIDKRLGEAIKAASKKGDDDMTQMLENK</sequence>
<dbReference type="InParanoid" id="A0A0G4GKL8"/>
<feature type="compositionally biased region" description="Low complexity" evidence="1">
    <location>
        <begin position="91"/>
        <end position="107"/>
    </location>
</feature>
<proteinExistence type="predicted"/>
<name>A0A0G4GKL8_VITBC</name>
<reference evidence="2 3" key="1">
    <citation type="submission" date="2014-11" db="EMBL/GenBank/DDBJ databases">
        <authorList>
            <person name="Zhu J."/>
            <person name="Qi W."/>
            <person name="Song R."/>
        </authorList>
    </citation>
    <scope>NUCLEOTIDE SEQUENCE [LARGE SCALE GENOMIC DNA]</scope>
</reference>
<dbReference type="VEuPathDB" id="CryptoDB:Vbra_18140"/>
<evidence type="ECO:0000256" key="1">
    <source>
        <dbReference type="SAM" id="MobiDB-lite"/>
    </source>
</evidence>
<keyword evidence="3" id="KW-1185">Reference proteome</keyword>
<evidence type="ECO:0000313" key="2">
    <source>
        <dbReference type="EMBL" id="CEM30565.1"/>
    </source>
</evidence>
<organism evidence="2 3">
    <name type="scientific">Vitrella brassicaformis (strain CCMP3155)</name>
    <dbReference type="NCBI Taxonomy" id="1169540"/>
    <lineage>
        <taxon>Eukaryota</taxon>
        <taxon>Sar</taxon>
        <taxon>Alveolata</taxon>
        <taxon>Colpodellida</taxon>
        <taxon>Vitrellaceae</taxon>
        <taxon>Vitrella</taxon>
    </lineage>
</organism>
<accession>A0A0G4GKL8</accession>
<feature type="region of interest" description="Disordered" evidence="1">
    <location>
        <begin position="85"/>
        <end position="124"/>
    </location>
</feature>
<protein>
    <submittedName>
        <fullName evidence="2">Uncharacterized protein</fullName>
    </submittedName>
</protein>
<dbReference type="Proteomes" id="UP000041254">
    <property type="component" value="Unassembled WGS sequence"/>
</dbReference>